<organism evidence="2 3">
    <name type="scientific">Agaribacter flavus</name>
    <dbReference type="NCBI Taxonomy" id="1902781"/>
    <lineage>
        <taxon>Bacteria</taxon>
        <taxon>Pseudomonadati</taxon>
        <taxon>Pseudomonadota</taxon>
        <taxon>Gammaproteobacteria</taxon>
        <taxon>Alteromonadales</taxon>
        <taxon>Alteromonadaceae</taxon>
        <taxon>Agaribacter</taxon>
    </lineage>
</organism>
<keyword evidence="3" id="KW-1185">Reference proteome</keyword>
<sequence length="310" mass="35718">MKTSYRLFGVHTLFLSLLLLCSVKASHAQSLQHKLDVQIRADERSDKDLRYQYRIRYSPSLKFNQTWSTHGFAATGDDFSSSHNTFDDGSADRFYLRRLFLRHQGNYGKTELGVIPTFKGRVSSSGLSKDGWIQGIRHVRDTNSNAQLEIVVGQLNKLNPRQALDTPNDIDYVELEYSASINDLFSYEFSMERMTSLNYLRTELRYRTKKSQHVFAELVKRANTTKVKTVLGIEGEKAYRNRDYAYFAHYSYVSGEFGLRAELTEDFLGTGHGFSAKLESQFTSLPFDWFVRFDKVGENNRILGGIKWSL</sequence>
<dbReference type="Proteomes" id="UP001595478">
    <property type="component" value="Unassembled WGS sequence"/>
</dbReference>
<evidence type="ECO:0000256" key="1">
    <source>
        <dbReference type="SAM" id="SignalP"/>
    </source>
</evidence>
<proteinExistence type="predicted"/>
<comment type="caution">
    <text evidence="2">The sequence shown here is derived from an EMBL/GenBank/DDBJ whole genome shotgun (WGS) entry which is preliminary data.</text>
</comment>
<evidence type="ECO:0000313" key="2">
    <source>
        <dbReference type="EMBL" id="MFC3120768.1"/>
    </source>
</evidence>
<keyword evidence="1" id="KW-0732">Signal</keyword>
<feature type="signal peptide" evidence="1">
    <location>
        <begin position="1"/>
        <end position="28"/>
    </location>
</feature>
<evidence type="ECO:0000313" key="3">
    <source>
        <dbReference type="Proteomes" id="UP001595478"/>
    </source>
</evidence>
<protein>
    <submittedName>
        <fullName evidence="2">Uncharacterized protein</fullName>
    </submittedName>
</protein>
<reference evidence="3" key="1">
    <citation type="journal article" date="2019" name="Int. J. Syst. Evol. Microbiol.">
        <title>The Global Catalogue of Microorganisms (GCM) 10K type strain sequencing project: providing services to taxonomists for standard genome sequencing and annotation.</title>
        <authorList>
            <consortium name="The Broad Institute Genomics Platform"/>
            <consortium name="The Broad Institute Genome Sequencing Center for Infectious Disease"/>
            <person name="Wu L."/>
            <person name="Ma J."/>
        </authorList>
    </citation>
    <scope>NUCLEOTIDE SEQUENCE [LARGE SCALE GENOMIC DNA]</scope>
    <source>
        <strain evidence="3">KCTC 52473</strain>
    </source>
</reference>
<feature type="chain" id="PRO_5046948958" evidence="1">
    <location>
        <begin position="29"/>
        <end position="310"/>
    </location>
</feature>
<gene>
    <name evidence="2" type="ORF">ACFOHL_03985</name>
</gene>
<dbReference type="EMBL" id="JBHRSW010000005">
    <property type="protein sequence ID" value="MFC3120768.1"/>
    <property type="molecule type" value="Genomic_DNA"/>
</dbReference>
<name>A0ABV7FKB4_9ALTE</name>
<accession>A0ABV7FKB4</accession>